<proteinExistence type="predicted"/>
<evidence type="ECO:0000313" key="2">
    <source>
        <dbReference type="Proteomes" id="UP001287286"/>
    </source>
</evidence>
<evidence type="ECO:0000313" key="1">
    <source>
        <dbReference type="EMBL" id="KAK4093361.1"/>
    </source>
</evidence>
<organism evidence="1 2">
    <name type="scientific">Purpureocillium lilacinum</name>
    <name type="common">Paecilomyces lilacinus</name>
    <dbReference type="NCBI Taxonomy" id="33203"/>
    <lineage>
        <taxon>Eukaryota</taxon>
        <taxon>Fungi</taxon>
        <taxon>Dikarya</taxon>
        <taxon>Ascomycota</taxon>
        <taxon>Pezizomycotina</taxon>
        <taxon>Sordariomycetes</taxon>
        <taxon>Hypocreomycetidae</taxon>
        <taxon>Hypocreales</taxon>
        <taxon>Ophiocordycipitaceae</taxon>
        <taxon>Purpureocillium</taxon>
    </lineage>
</organism>
<name>A0ABR0CBR0_PURLI</name>
<accession>A0ABR0CBR0</accession>
<keyword evidence="2" id="KW-1185">Reference proteome</keyword>
<dbReference type="EMBL" id="JAWRVI010000006">
    <property type="protein sequence ID" value="KAK4093361.1"/>
    <property type="molecule type" value="Genomic_DNA"/>
</dbReference>
<gene>
    <name evidence="1" type="ORF">Purlil1_2518</name>
</gene>
<comment type="caution">
    <text evidence="1">The sequence shown here is derived from an EMBL/GenBank/DDBJ whole genome shotgun (WGS) entry which is preliminary data.</text>
</comment>
<reference evidence="1 2" key="1">
    <citation type="journal article" date="2024" name="Microbiol. Resour. Announc.">
        <title>Genome annotations for the ascomycete fungi Trichoderma harzianum, Trichoderma aggressivum, and Purpureocillium lilacinum.</title>
        <authorList>
            <person name="Beijen E.P.W."/>
            <person name="Ohm R.A."/>
        </authorList>
    </citation>
    <scope>NUCLEOTIDE SEQUENCE [LARGE SCALE GENOMIC DNA]</scope>
    <source>
        <strain evidence="1 2">CBS 150709</strain>
    </source>
</reference>
<dbReference type="Proteomes" id="UP001287286">
    <property type="component" value="Unassembled WGS sequence"/>
</dbReference>
<sequence length="112" mass="11383">MGRVYFPDVNAAAAAAAARDWTDLLGKGGGACEAVATYIRTHAQNKAIFYLLGWVPNGKKTAPGGRPGGPPPGGGALLLPTWTDVLRVTVPVVGRGRVLGNGDGDGDDDGRG</sequence>
<protein>
    <submittedName>
        <fullName evidence="1">Uncharacterized protein</fullName>
    </submittedName>
</protein>